<protein>
    <submittedName>
        <fullName evidence="2">Uncharacterized protein</fullName>
    </submittedName>
</protein>
<dbReference type="Proteomes" id="UP000559256">
    <property type="component" value="Unassembled WGS sequence"/>
</dbReference>
<comment type="caution">
    <text evidence="2">The sequence shown here is derived from an EMBL/GenBank/DDBJ whole genome shotgun (WGS) entry which is preliminary data.</text>
</comment>
<evidence type="ECO:0000313" key="2">
    <source>
        <dbReference type="EMBL" id="KAF5361140.1"/>
    </source>
</evidence>
<gene>
    <name evidence="2" type="ORF">D9758_009035</name>
</gene>
<proteinExistence type="predicted"/>
<dbReference type="EMBL" id="JAACJM010000042">
    <property type="protein sequence ID" value="KAF5361140.1"/>
    <property type="molecule type" value="Genomic_DNA"/>
</dbReference>
<keyword evidence="1" id="KW-0732">Signal</keyword>
<sequence length="146" mass="15440">MKFITSAFSTLILVAGVLGQSAYIETPTKGNSVTAGTSLVIDVVRPNTISSSVEIGIAIGIASCAASRCYSAAETLGTLLYNGIFNPQYDAKPFETGQYQPHQEITVQIPEDFTKGDAQINFAHFFLLGASLSPTVETSSVSVEVK</sequence>
<dbReference type="InterPro" id="IPR045469">
    <property type="entry name" value="Nis1"/>
</dbReference>
<organism evidence="2 3">
    <name type="scientific">Tetrapyrgos nigripes</name>
    <dbReference type="NCBI Taxonomy" id="182062"/>
    <lineage>
        <taxon>Eukaryota</taxon>
        <taxon>Fungi</taxon>
        <taxon>Dikarya</taxon>
        <taxon>Basidiomycota</taxon>
        <taxon>Agaricomycotina</taxon>
        <taxon>Agaricomycetes</taxon>
        <taxon>Agaricomycetidae</taxon>
        <taxon>Agaricales</taxon>
        <taxon>Marasmiineae</taxon>
        <taxon>Marasmiaceae</taxon>
        <taxon>Tetrapyrgos</taxon>
    </lineage>
</organism>
<name>A0A8H5GAD4_9AGAR</name>
<reference evidence="2 3" key="1">
    <citation type="journal article" date="2020" name="ISME J.">
        <title>Uncovering the hidden diversity of litter-decomposition mechanisms in mushroom-forming fungi.</title>
        <authorList>
            <person name="Floudas D."/>
            <person name="Bentzer J."/>
            <person name="Ahren D."/>
            <person name="Johansson T."/>
            <person name="Persson P."/>
            <person name="Tunlid A."/>
        </authorList>
    </citation>
    <scope>NUCLEOTIDE SEQUENCE [LARGE SCALE GENOMIC DNA]</scope>
    <source>
        <strain evidence="2 3">CBS 291.85</strain>
    </source>
</reference>
<feature type="chain" id="PRO_5034053629" evidence="1">
    <location>
        <begin position="20"/>
        <end position="146"/>
    </location>
</feature>
<dbReference type="AlphaFoldDB" id="A0A8H5GAD4"/>
<evidence type="ECO:0000256" key="1">
    <source>
        <dbReference type="SAM" id="SignalP"/>
    </source>
</evidence>
<dbReference type="Pfam" id="PF19271">
    <property type="entry name" value="Nis1"/>
    <property type="match status" value="1"/>
</dbReference>
<feature type="signal peptide" evidence="1">
    <location>
        <begin position="1"/>
        <end position="19"/>
    </location>
</feature>
<keyword evidence="3" id="KW-1185">Reference proteome</keyword>
<evidence type="ECO:0000313" key="3">
    <source>
        <dbReference type="Proteomes" id="UP000559256"/>
    </source>
</evidence>
<dbReference type="OrthoDB" id="2841294at2759"/>
<accession>A0A8H5GAD4</accession>